<dbReference type="RefSeq" id="XP_040480650.1">
    <property type="nucleotide sequence ID" value="XM_040624716.1"/>
</dbReference>
<dbReference type="PANTHER" id="PTHR12509">
    <property type="entry name" value="SPERMATOGENESIS-ASSOCIATED 4-RELATED"/>
    <property type="match status" value="1"/>
</dbReference>
<feature type="compositionally biased region" description="Pro residues" evidence="1">
    <location>
        <begin position="275"/>
        <end position="286"/>
    </location>
</feature>
<dbReference type="Proteomes" id="UP000261680">
    <property type="component" value="Unplaced"/>
</dbReference>
<dbReference type="PROSITE" id="PS50021">
    <property type="entry name" value="CH"/>
    <property type="match status" value="1"/>
</dbReference>
<dbReference type="FunFam" id="1.10.418.10:FF:000059">
    <property type="entry name" value="RIKEN cDNA 6430531B16 gene"/>
    <property type="match status" value="1"/>
</dbReference>
<dbReference type="InterPro" id="IPR010441">
    <property type="entry name" value="CH_2"/>
</dbReference>
<evidence type="ECO:0000313" key="3">
    <source>
        <dbReference type="Proteomes" id="UP000261680"/>
    </source>
</evidence>
<organism evidence="3 4">
    <name type="scientific">Ursus maritimus</name>
    <name type="common">Polar bear</name>
    <name type="synonym">Thalarctos maritimus</name>
    <dbReference type="NCBI Taxonomy" id="29073"/>
    <lineage>
        <taxon>Eukaryota</taxon>
        <taxon>Metazoa</taxon>
        <taxon>Chordata</taxon>
        <taxon>Craniata</taxon>
        <taxon>Vertebrata</taxon>
        <taxon>Euteleostomi</taxon>
        <taxon>Mammalia</taxon>
        <taxon>Eutheria</taxon>
        <taxon>Laurasiatheria</taxon>
        <taxon>Carnivora</taxon>
        <taxon>Caniformia</taxon>
        <taxon>Ursidae</taxon>
        <taxon>Ursus</taxon>
    </lineage>
</organism>
<dbReference type="SUPFAM" id="SSF47576">
    <property type="entry name" value="Calponin-homology domain, CH-domain"/>
    <property type="match status" value="1"/>
</dbReference>
<proteinExistence type="predicted"/>
<name>A0A8M1FEH5_URSMA</name>
<dbReference type="GO" id="GO:0008017">
    <property type="term" value="F:microtubule binding"/>
    <property type="evidence" value="ECO:0007669"/>
    <property type="project" value="TreeGrafter"/>
</dbReference>
<reference evidence="4" key="1">
    <citation type="submission" date="2025-08" db="UniProtKB">
        <authorList>
            <consortium name="RefSeq"/>
        </authorList>
    </citation>
    <scope>IDENTIFICATION</scope>
    <source>
        <tissue evidence="4">Whole blood</tissue>
    </source>
</reference>
<accession>A0A8M1FEH5</accession>
<keyword evidence="3" id="KW-1185">Reference proteome</keyword>
<dbReference type="GO" id="GO:0005930">
    <property type="term" value="C:axoneme"/>
    <property type="evidence" value="ECO:0007669"/>
    <property type="project" value="TreeGrafter"/>
</dbReference>
<dbReference type="Gene3D" id="1.10.418.10">
    <property type="entry name" value="Calponin-like domain"/>
    <property type="match status" value="1"/>
</dbReference>
<dbReference type="PANTHER" id="PTHR12509:SF14">
    <property type="entry name" value="SPERM FLAGELLAR 1 LIKE"/>
    <property type="match status" value="1"/>
</dbReference>
<gene>
    <name evidence="4" type="primary">LOC103658539</name>
</gene>
<dbReference type="Pfam" id="PF06294">
    <property type="entry name" value="CH_2"/>
    <property type="match status" value="1"/>
</dbReference>
<protein>
    <submittedName>
        <fullName evidence="4">Sperm flagellar protein 1-like isoform X4</fullName>
    </submittedName>
</protein>
<evidence type="ECO:0000313" key="4">
    <source>
        <dbReference type="RefSeq" id="XP_040480650.1"/>
    </source>
</evidence>
<dbReference type="InterPro" id="IPR052111">
    <property type="entry name" value="Spermatogenesis_Ciliary_MAP"/>
</dbReference>
<feature type="domain" description="Calponin-homology (CH)" evidence="2">
    <location>
        <begin position="17"/>
        <end position="122"/>
    </location>
</feature>
<dbReference type="GO" id="GO:0051493">
    <property type="term" value="P:regulation of cytoskeleton organization"/>
    <property type="evidence" value="ECO:0007669"/>
    <property type="project" value="TreeGrafter"/>
</dbReference>
<feature type="region of interest" description="Disordered" evidence="1">
    <location>
        <begin position="124"/>
        <end position="187"/>
    </location>
</feature>
<sequence>MLGAAGRRAQSSPPLPSGALRGLCAWLDGLPLSRPKRHLARDFSDGVMLAEIVKHFYPRLVDLHNYVPTCNTDQKLSNWSVLNRKVFHKLRLWVSETEIQKVVANTPGAIEPILLALREKVKDGAVQQAPPPTADPGPSSADANSPQAQLTTPAHTGLQGPTVPSGVKTLPSQRTPERTGHFRTQPMGPWSTWIPGCNSYWRKRSRPWSCCRRWSSRWTGCCLPDMCVLLKILQMKVVRLERLLKLKEQQIGELTRTGTSPSDREWPRRKSPLRGPGPTPPKATRP</sequence>
<evidence type="ECO:0000259" key="2">
    <source>
        <dbReference type="PROSITE" id="PS50021"/>
    </source>
</evidence>
<dbReference type="InterPro" id="IPR036872">
    <property type="entry name" value="CH_dom_sf"/>
</dbReference>
<dbReference type="GeneID" id="103658539"/>
<feature type="compositionally biased region" description="Polar residues" evidence="1">
    <location>
        <begin position="141"/>
        <end position="154"/>
    </location>
</feature>
<evidence type="ECO:0000256" key="1">
    <source>
        <dbReference type="SAM" id="MobiDB-lite"/>
    </source>
</evidence>
<dbReference type="InterPro" id="IPR001715">
    <property type="entry name" value="CH_dom"/>
</dbReference>
<feature type="region of interest" description="Disordered" evidence="1">
    <location>
        <begin position="252"/>
        <end position="286"/>
    </location>
</feature>
<dbReference type="AlphaFoldDB" id="A0A8M1FEH5"/>